<dbReference type="Gene3D" id="3.90.950.10">
    <property type="match status" value="1"/>
</dbReference>
<dbReference type="EMBL" id="CP016020">
    <property type="protein sequence ID" value="APH04044.1"/>
    <property type="molecule type" value="Genomic_DNA"/>
</dbReference>
<proteinExistence type="predicted"/>
<comment type="catalytic activity">
    <reaction evidence="11">
        <text>XTP + H2O = XDP + phosphate + H(+)</text>
        <dbReference type="Rhea" id="RHEA:28406"/>
        <dbReference type="ChEBI" id="CHEBI:15377"/>
        <dbReference type="ChEBI" id="CHEBI:15378"/>
        <dbReference type="ChEBI" id="CHEBI:43474"/>
        <dbReference type="ChEBI" id="CHEBI:59884"/>
        <dbReference type="ChEBI" id="CHEBI:61314"/>
        <dbReference type="EC" id="3.6.1.73"/>
    </reaction>
</comment>
<dbReference type="Pfam" id="PF01931">
    <property type="entry name" value="NTPase_I-T"/>
    <property type="match status" value="1"/>
</dbReference>
<evidence type="ECO:0000256" key="11">
    <source>
        <dbReference type="ARBA" id="ARBA00048781"/>
    </source>
</evidence>
<name>A0A1L3MP95_9BACI</name>
<dbReference type="InterPro" id="IPR029001">
    <property type="entry name" value="ITPase-like_fam"/>
</dbReference>
<protein>
    <recommendedName>
        <fullName evidence="9">inosine/xanthosine triphosphatase</fullName>
        <ecNumber evidence="9">3.6.1.73</ecNumber>
    </recommendedName>
</protein>
<dbReference type="PANTHER" id="PTHR34699">
    <property type="match status" value="1"/>
</dbReference>
<accession>A0A1L3MP95</accession>
<keyword evidence="6" id="KW-0460">Magnesium</keyword>
<evidence type="ECO:0000256" key="8">
    <source>
        <dbReference type="ARBA" id="ARBA00023211"/>
    </source>
</evidence>
<evidence type="ECO:0000256" key="3">
    <source>
        <dbReference type="ARBA" id="ARBA00022723"/>
    </source>
</evidence>
<dbReference type="GO" id="GO:0103023">
    <property type="term" value="F:ITPase activity"/>
    <property type="evidence" value="ECO:0007669"/>
    <property type="project" value="UniProtKB-EC"/>
</dbReference>
<dbReference type="SUPFAM" id="SSF52972">
    <property type="entry name" value="ITPase-like"/>
    <property type="match status" value="1"/>
</dbReference>
<reference evidence="13 14" key="1">
    <citation type="journal article" date="2016" name="Sci. Rep.">
        <title>Complete genome sequence and transcriptomic analysis of a novel marine strain Bacillus weihaiensis reveals the mechanism of brown algae degradation.</title>
        <authorList>
            <person name="Zhu Y."/>
            <person name="Chen P."/>
            <person name="Bao Y."/>
            <person name="Men Y."/>
            <person name="Zeng Y."/>
            <person name="Yang J."/>
            <person name="Sun J."/>
            <person name="Sun Y."/>
        </authorList>
    </citation>
    <scope>NUCLEOTIDE SEQUENCE [LARGE SCALE GENOMIC DNA]</scope>
    <source>
        <strain evidence="13 14">Alg07</strain>
    </source>
</reference>
<evidence type="ECO:0000256" key="5">
    <source>
        <dbReference type="ARBA" id="ARBA00022801"/>
    </source>
</evidence>
<evidence type="ECO:0000256" key="7">
    <source>
        <dbReference type="ARBA" id="ARBA00023080"/>
    </source>
</evidence>
<dbReference type="InterPro" id="IPR050299">
    <property type="entry name" value="YjjX_NTPase"/>
</dbReference>
<feature type="domain" description="Non-canonical purine NTP phosphatase/PRRC1" evidence="12">
    <location>
        <begin position="6"/>
        <end position="156"/>
    </location>
</feature>
<comment type="cofactor">
    <cofactor evidence="1">
        <name>Mn(2+)</name>
        <dbReference type="ChEBI" id="CHEBI:29035"/>
    </cofactor>
</comment>
<evidence type="ECO:0000256" key="6">
    <source>
        <dbReference type="ARBA" id="ARBA00022842"/>
    </source>
</evidence>
<keyword evidence="7" id="KW-0546">Nucleotide metabolism</keyword>
<evidence type="ECO:0000256" key="4">
    <source>
        <dbReference type="ARBA" id="ARBA00022741"/>
    </source>
</evidence>
<evidence type="ECO:0000256" key="1">
    <source>
        <dbReference type="ARBA" id="ARBA00001936"/>
    </source>
</evidence>
<dbReference type="GO" id="GO:0000166">
    <property type="term" value="F:nucleotide binding"/>
    <property type="evidence" value="ECO:0007669"/>
    <property type="project" value="UniProtKB-KW"/>
</dbReference>
<evidence type="ECO:0000256" key="10">
    <source>
        <dbReference type="ARBA" id="ARBA00048174"/>
    </source>
</evidence>
<organism evidence="13 14">
    <name type="scientific">Bacillus weihaiensis</name>
    <dbReference type="NCBI Taxonomy" id="1547283"/>
    <lineage>
        <taxon>Bacteria</taxon>
        <taxon>Bacillati</taxon>
        <taxon>Bacillota</taxon>
        <taxon>Bacilli</taxon>
        <taxon>Bacillales</taxon>
        <taxon>Bacillaceae</taxon>
        <taxon>Bacillus</taxon>
    </lineage>
</organism>
<dbReference type="GO" id="GO:0009117">
    <property type="term" value="P:nucleotide metabolic process"/>
    <property type="evidence" value="ECO:0007669"/>
    <property type="project" value="UniProtKB-KW"/>
</dbReference>
<dbReference type="Proteomes" id="UP000181936">
    <property type="component" value="Chromosome"/>
</dbReference>
<dbReference type="InterPro" id="IPR026533">
    <property type="entry name" value="NTPase/PRRC1"/>
</dbReference>
<dbReference type="NCBIfam" id="NF002850">
    <property type="entry name" value="PRK03114.1"/>
    <property type="match status" value="1"/>
</dbReference>
<evidence type="ECO:0000256" key="9">
    <source>
        <dbReference type="ARBA" id="ARBA00038901"/>
    </source>
</evidence>
<evidence type="ECO:0000313" key="13">
    <source>
        <dbReference type="EMBL" id="APH04044.1"/>
    </source>
</evidence>
<gene>
    <name evidence="13" type="primary">yjjX</name>
    <name evidence="13" type="ORF">A9C19_04440</name>
</gene>
<keyword evidence="5" id="KW-0378">Hydrolase</keyword>
<comment type="catalytic activity">
    <reaction evidence="10">
        <text>ITP + H2O = IDP + phosphate + H(+)</text>
        <dbReference type="Rhea" id="RHEA:28330"/>
        <dbReference type="ChEBI" id="CHEBI:15377"/>
        <dbReference type="ChEBI" id="CHEBI:15378"/>
        <dbReference type="ChEBI" id="CHEBI:43474"/>
        <dbReference type="ChEBI" id="CHEBI:58280"/>
        <dbReference type="ChEBI" id="CHEBI:61402"/>
        <dbReference type="EC" id="3.6.1.73"/>
    </reaction>
</comment>
<sequence>MIIAIGTENPTKVNAVKAALAPYLEASFVQADVSSDVSDQPKSDDETLTGAINRAKNVLYHSKADLGIGLEGGLIKTNSGYFLCNWGALVDENLKPIVAGGARIVIPDEIGERVFKGQELGVVMDDYVKKHNVRQNEGAIGIFTNGLVDRTKMFTELSTLLIGQYLYQQQVDK</sequence>
<keyword evidence="3" id="KW-0479">Metal-binding</keyword>
<dbReference type="EC" id="3.6.1.73" evidence="9"/>
<dbReference type="STRING" id="1547283.A9C19_04440"/>
<dbReference type="KEGG" id="bwh:A9C19_04440"/>
<dbReference type="PANTHER" id="PTHR34699:SF2">
    <property type="entry name" value="NON-CANONICAL PURINE NTP PHOSPHATASE_PRRC1 DOMAIN-CONTAINING PROTEIN"/>
    <property type="match status" value="1"/>
</dbReference>
<evidence type="ECO:0000259" key="12">
    <source>
        <dbReference type="Pfam" id="PF01931"/>
    </source>
</evidence>
<evidence type="ECO:0000313" key="14">
    <source>
        <dbReference type="Proteomes" id="UP000181936"/>
    </source>
</evidence>
<evidence type="ECO:0000256" key="2">
    <source>
        <dbReference type="ARBA" id="ARBA00001946"/>
    </source>
</evidence>
<keyword evidence="4" id="KW-0547">Nucleotide-binding</keyword>
<dbReference type="RefSeq" id="WP_072578838.1">
    <property type="nucleotide sequence ID" value="NZ_CP016020.1"/>
</dbReference>
<keyword evidence="8" id="KW-0464">Manganese</keyword>
<keyword evidence="14" id="KW-1185">Reference proteome</keyword>
<dbReference type="AlphaFoldDB" id="A0A1L3MP95"/>
<dbReference type="GO" id="GO:0046872">
    <property type="term" value="F:metal ion binding"/>
    <property type="evidence" value="ECO:0007669"/>
    <property type="project" value="UniProtKB-KW"/>
</dbReference>
<dbReference type="OrthoDB" id="164951at2"/>
<comment type="cofactor">
    <cofactor evidence="2">
        <name>Mg(2+)</name>
        <dbReference type="ChEBI" id="CHEBI:18420"/>
    </cofactor>
</comment>